<dbReference type="Proteomes" id="UP000784294">
    <property type="component" value="Unassembled WGS sequence"/>
</dbReference>
<accession>A0A3S5CTR6</accession>
<dbReference type="Pfam" id="PF21343">
    <property type="entry name" value="ACAD9-ACADV_C"/>
    <property type="match status" value="1"/>
</dbReference>
<dbReference type="EMBL" id="CAAALY010251659">
    <property type="protein sequence ID" value="VEL36211.1"/>
    <property type="molecule type" value="Genomic_DNA"/>
</dbReference>
<dbReference type="AlphaFoldDB" id="A0A3S5CTR6"/>
<dbReference type="InterPro" id="IPR049448">
    <property type="entry name" value="ACAD9/ACADV-like_C"/>
</dbReference>
<evidence type="ECO:0000256" key="1">
    <source>
        <dbReference type="ARBA" id="ARBA00022946"/>
    </source>
</evidence>
<dbReference type="GO" id="GO:0016491">
    <property type="term" value="F:oxidoreductase activity"/>
    <property type="evidence" value="ECO:0007669"/>
    <property type="project" value="UniProtKB-KW"/>
</dbReference>
<name>A0A3S5CTR6_9PLAT</name>
<sequence length="178" mass="20219">MSILRVPIRATSSNGILRLLIAGQALSYSWNMTARSINKLRYPLRNYLFNYSFYFEQLKLSLWPQKFYPVGLPSVSTDSKSSIVSRSASGDKRVSLGAGVHPFLEFTADALSVRIRRFQKLTEILLSRYARAIAYEQVILTRMADISIDCYAAIACLSRANRSADLQLSNWEHEVIFI</sequence>
<organism evidence="4 5">
    <name type="scientific">Protopolystoma xenopodis</name>
    <dbReference type="NCBI Taxonomy" id="117903"/>
    <lineage>
        <taxon>Eukaryota</taxon>
        <taxon>Metazoa</taxon>
        <taxon>Spiralia</taxon>
        <taxon>Lophotrochozoa</taxon>
        <taxon>Platyhelminthes</taxon>
        <taxon>Monogenea</taxon>
        <taxon>Polyopisthocotylea</taxon>
        <taxon>Polystomatidea</taxon>
        <taxon>Polystomatidae</taxon>
        <taxon>Protopolystoma</taxon>
    </lineage>
</organism>
<evidence type="ECO:0000259" key="3">
    <source>
        <dbReference type="Pfam" id="PF21343"/>
    </source>
</evidence>
<dbReference type="Gene3D" id="1.20.140.10">
    <property type="entry name" value="Butyryl-CoA Dehydrogenase, subunit A, domain 3"/>
    <property type="match status" value="1"/>
</dbReference>
<feature type="domain" description="ACAD9/ACADV-like C-terminal" evidence="3">
    <location>
        <begin position="104"/>
        <end position="176"/>
    </location>
</feature>
<evidence type="ECO:0000313" key="5">
    <source>
        <dbReference type="Proteomes" id="UP000784294"/>
    </source>
</evidence>
<dbReference type="OrthoDB" id="2588832at2759"/>
<keyword evidence="2" id="KW-0560">Oxidoreductase</keyword>
<protein>
    <recommendedName>
        <fullName evidence="3">ACAD9/ACADV-like C-terminal domain-containing protein</fullName>
    </recommendedName>
</protein>
<keyword evidence="5" id="KW-1185">Reference proteome</keyword>
<evidence type="ECO:0000313" key="4">
    <source>
        <dbReference type="EMBL" id="VEL36211.1"/>
    </source>
</evidence>
<comment type="caution">
    <text evidence="4">The sequence shown here is derived from an EMBL/GenBank/DDBJ whole genome shotgun (WGS) entry which is preliminary data.</text>
</comment>
<keyword evidence="1" id="KW-0809">Transit peptide</keyword>
<reference evidence="4" key="1">
    <citation type="submission" date="2018-11" db="EMBL/GenBank/DDBJ databases">
        <authorList>
            <consortium name="Pathogen Informatics"/>
        </authorList>
    </citation>
    <scope>NUCLEOTIDE SEQUENCE</scope>
</reference>
<gene>
    <name evidence="4" type="ORF">PXEA_LOCUS29651</name>
</gene>
<proteinExistence type="predicted"/>
<evidence type="ECO:0000256" key="2">
    <source>
        <dbReference type="ARBA" id="ARBA00023002"/>
    </source>
</evidence>